<feature type="transmembrane region" description="Helical" evidence="1">
    <location>
        <begin position="83"/>
        <end position="102"/>
    </location>
</feature>
<protein>
    <submittedName>
        <fullName evidence="2">Uncharacterized protein</fullName>
    </submittedName>
</protein>
<dbReference type="AlphaFoldDB" id="A0A6A6J2S1"/>
<keyword evidence="1" id="KW-0472">Membrane</keyword>
<dbReference type="Proteomes" id="UP000800094">
    <property type="component" value="Unassembled WGS sequence"/>
</dbReference>
<dbReference type="OrthoDB" id="10599928at2759"/>
<name>A0A6A6J2S1_9PLEO</name>
<dbReference type="EMBL" id="ML987189">
    <property type="protein sequence ID" value="KAF2257144.1"/>
    <property type="molecule type" value="Genomic_DNA"/>
</dbReference>
<dbReference type="GeneID" id="54587686"/>
<evidence type="ECO:0000256" key="1">
    <source>
        <dbReference type="SAM" id="Phobius"/>
    </source>
</evidence>
<keyword evidence="1" id="KW-1133">Transmembrane helix</keyword>
<gene>
    <name evidence="2" type="ORF">BU26DRAFT_575658</name>
</gene>
<evidence type="ECO:0000313" key="2">
    <source>
        <dbReference type="EMBL" id="KAF2257144.1"/>
    </source>
</evidence>
<sequence length="171" mass="19419">MIPWMDNLRLTFFIRETDEQRPFGPYMFSLVPMGNASLRAMEEQKRRLLEEGDNSDTGSSYTLRRKRAVQCLSWSNRSGKFSLVYVVLLHLAIVFLSTALIYQADPEAELTPAAGAISYITKVERSNGSAMHSQYTGPPSERNNRAWEDLVSREQNQAIPSETVILQRLSS</sequence>
<keyword evidence="3" id="KW-1185">Reference proteome</keyword>
<proteinExistence type="predicted"/>
<evidence type="ECO:0000313" key="3">
    <source>
        <dbReference type="Proteomes" id="UP000800094"/>
    </source>
</evidence>
<organism evidence="2 3">
    <name type="scientific">Trematosphaeria pertusa</name>
    <dbReference type="NCBI Taxonomy" id="390896"/>
    <lineage>
        <taxon>Eukaryota</taxon>
        <taxon>Fungi</taxon>
        <taxon>Dikarya</taxon>
        <taxon>Ascomycota</taxon>
        <taxon>Pezizomycotina</taxon>
        <taxon>Dothideomycetes</taxon>
        <taxon>Pleosporomycetidae</taxon>
        <taxon>Pleosporales</taxon>
        <taxon>Massarineae</taxon>
        <taxon>Trematosphaeriaceae</taxon>
        <taxon>Trematosphaeria</taxon>
    </lineage>
</organism>
<dbReference type="RefSeq" id="XP_033692148.1">
    <property type="nucleotide sequence ID" value="XM_033834356.1"/>
</dbReference>
<accession>A0A6A6J2S1</accession>
<reference evidence="2" key="1">
    <citation type="journal article" date="2020" name="Stud. Mycol.">
        <title>101 Dothideomycetes genomes: a test case for predicting lifestyles and emergence of pathogens.</title>
        <authorList>
            <person name="Haridas S."/>
            <person name="Albert R."/>
            <person name="Binder M."/>
            <person name="Bloem J."/>
            <person name="Labutti K."/>
            <person name="Salamov A."/>
            <person name="Andreopoulos B."/>
            <person name="Baker S."/>
            <person name="Barry K."/>
            <person name="Bills G."/>
            <person name="Bluhm B."/>
            <person name="Cannon C."/>
            <person name="Castanera R."/>
            <person name="Culley D."/>
            <person name="Daum C."/>
            <person name="Ezra D."/>
            <person name="Gonzalez J."/>
            <person name="Henrissat B."/>
            <person name="Kuo A."/>
            <person name="Liang C."/>
            <person name="Lipzen A."/>
            <person name="Lutzoni F."/>
            <person name="Magnuson J."/>
            <person name="Mondo S."/>
            <person name="Nolan M."/>
            <person name="Ohm R."/>
            <person name="Pangilinan J."/>
            <person name="Park H.-J."/>
            <person name="Ramirez L."/>
            <person name="Alfaro M."/>
            <person name="Sun H."/>
            <person name="Tritt A."/>
            <person name="Yoshinaga Y."/>
            <person name="Zwiers L.-H."/>
            <person name="Turgeon B."/>
            <person name="Goodwin S."/>
            <person name="Spatafora J."/>
            <person name="Crous P."/>
            <person name="Grigoriev I."/>
        </authorList>
    </citation>
    <scope>NUCLEOTIDE SEQUENCE</scope>
    <source>
        <strain evidence="2">CBS 122368</strain>
    </source>
</reference>
<keyword evidence="1" id="KW-0812">Transmembrane</keyword>